<dbReference type="Pfam" id="PF01388">
    <property type="entry name" value="ARID"/>
    <property type="match status" value="1"/>
</dbReference>
<dbReference type="SUPFAM" id="SSF51197">
    <property type="entry name" value="Clavaminate synthase-like"/>
    <property type="match status" value="1"/>
</dbReference>
<feature type="domain" description="PHD-type" evidence="17">
    <location>
        <begin position="317"/>
        <end position="367"/>
    </location>
</feature>
<keyword evidence="8" id="KW-0862">Zinc</keyword>
<evidence type="ECO:0000256" key="1">
    <source>
        <dbReference type="ARBA" id="ARBA00001954"/>
    </source>
</evidence>
<evidence type="ECO:0000313" key="21">
    <source>
        <dbReference type="Ensembl" id="ENSSFOP00015000504.2"/>
    </source>
</evidence>
<evidence type="ECO:0000256" key="2">
    <source>
        <dbReference type="ARBA" id="ARBA00004123"/>
    </source>
</evidence>
<keyword evidence="13" id="KW-0539">Nucleus</keyword>
<keyword evidence="7 15" id="KW-0863">Zinc-finger</keyword>
<evidence type="ECO:0000259" key="19">
    <source>
        <dbReference type="PROSITE" id="PS51183"/>
    </source>
</evidence>
<feature type="region of interest" description="Disordered" evidence="16">
    <location>
        <begin position="176"/>
        <end position="229"/>
    </location>
</feature>
<evidence type="ECO:0000256" key="5">
    <source>
        <dbReference type="ARBA" id="ARBA00022723"/>
    </source>
</evidence>
<name>A0A8C9QPI8_SCLFO</name>
<evidence type="ECO:0000313" key="22">
    <source>
        <dbReference type="Proteomes" id="UP000694397"/>
    </source>
</evidence>
<dbReference type="SUPFAM" id="SSF46774">
    <property type="entry name" value="ARID-like"/>
    <property type="match status" value="1"/>
</dbReference>
<dbReference type="Pfam" id="PF00628">
    <property type="entry name" value="PHD"/>
    <property type="match status" value="1"/>
</dbReference>
<evidence type="ECO:0000256" key="4">
    <source>
        <dbReference type="ARBA" id="ARBA00012902"/>
    </source>
</evidence>
<comment type="subcellular location">
    <subcellularLocation>
        <location evidence="2">Nucleus</location>
    </subcellularLocation>
</comment>
<evidence type="ECO:0000256" key="9">
    <source>
        <dbReference type="ARBA" id="ARBA00022853"/>
    </source>
</evidence>
<dbReference type="GO" id="GO:0005654">
    <property type="term" value="C:nucleoplasm"/>
    <property type="evidence" value="ECO:0007669"/>
    <property type="project" value="UniProtKB-ARBA"/>
</dbReference>
<dbReference type="GO" id="GO:0003677">
    <property type="term" value="F:DNA binding"/>
    <property type="evidence" value="ECO:0007669"/>
    <property type="project" value="InterPro"/>
</dbReference>
<dbReference type="InterPro" id="IPR011011">
    <property type="entry name" value="Znf_FYVE_PHD"/>
</dbReference>
<evidence type="ECO:0000256" key="12">
    <source>
        <dbReference type="ARBA" id="ARBA00023004"/>
    </source>
</evidence>
<reference evidence="21" key="3">
    <citation type="submission" date="2025-09" db="UniProtKB">
        <authorList>
            <consortium name="Ensembl"/>
        </authorList>
    </citation>
    <scope>IDENTIFICATION</scope>
</reference>
<evidence type="ECO:0000256" key="3">
    <source>
        <dbReference type="ARBA" id="ARBA00006801"/>
    </source>
</evidence>
<feature type="compositionally biased region" description="Polar residues" evidence="16">
    <location>
        <begin position="197"/>
        <end position="209"/>
    </location>
</feature>
<dbReference type="EC" id="1.14.11.67" evidence="4"/>
<dbReference type="InterPro" id="IPR013083">
    <property type="entry name" value="Znf_RING/FYVE/PHD"/>
</dbReference>
<evidence type="ECO:0000259" key="18">
    <source>
        <dbReference type="PROSITE" id="PS51011"/>
    </source>
</evidence>
<dbReference type="PANTHER" id="PTHR10694:SF43">
    <property type="entry name" value="LYSINE-SPECIFIC DEMETHYLASE 5C"/>
    <property type="match status" value="1"/>
</dbReference>
<comment type="cofactor">
    <cofactor evidence="1">
        <name>Fe(2+)</name>
        <dbReference type="ChEBI" id="CHEBI:29033"/>
    </cofactor>
</comment>
<feature type="compositionally biased region" description="Polar residues" evidence="16">
    <location>
        <begin position="1452"/>
        <end position="1468"/>
    </location>
</feature>
<keyword evidence="9" id="KW-0156">Chromatin regulator</keyword>
<protein>
    <recommendedName>
        <fullName evidence="4">[histone H3]-trimethyl-L-lysine(4) demethylase</fullName>
        <ecNumber evidence="4">1.14.11.67</ecNumber>
    </recommendedName>
</protein>
<evidence type="ECO:0000256" key="11">
    <source>
        <dbReference type="ARBA" id="ARBA00023002"/>
    </source>
</evidence>
<dbReference type="PROSITE" id="PS50016">
    <property type="entry name" value="ZF_PHD_2"/>
    <property type="match status" value="1"/>
</dbReference>
<dbReference type="Pfam" id="PF02375">
    <property type="entry name" value="JmjN"/>
    <property type="match status" value="1"/>
</dbReference>
<comment type="similarity">
    <text evidence="3">Belongs to the JARID1 histone demethylase family.</text>
</comment>
<keyword evidence="12" id="KW-0408">Iron</keyword>
<organism evidence="21 22">
    <name type="scientific">Scleropages formosus</name>
    <name type="common">Asian bonytongue</name>
    <name type="synonym">Osteoglossum formosum</name>
    <dbReference type="NCBI Taxonomy" id="113540"/>
    <lineage>
        <taxon>Eukaryota</taxon>
        <taxon>Metazoa</taxon>
        <taxon>Chordata</taxon>
        <taxon>Craniata</taxon>
        <taxon>Vertebrata</taxon>
        <taxon>Euteleostomi</taxon>
        <taxon>Actinopterygii</taxon>
        <taxon>Neopterygii</taxon>
        <taxon>Teleostei</taxon>
        <taxon>Osteoglossocephala</taxon>
        <taxon>Osteoglossomorpha</taxon>
        <taxon>Osteoglossiformes</taxon>
        <taxon>Osteoglossidae</taxon>
        <taxon>Scleropages</taxon>
    </lineage>
</organism>
<keyword evidence="10" id="KW-0223">Dioxygenase</keyword>
<evidence type="ECO:0000256" key="15">
    <source>
        <dbReference type="PROSITE-ProRule" id="PRU00146"/>
    </source>
</evidence>
<dbReference type="GeneTree" id="ENSGT00940000164196"/>
<evidence type="ECO:0000256" key="14">
    <source>
        <dbReference type="ARBA" id="ARBA00048734"/>
    </source>
</evidence>
<dbReference type="Ensembl" id="ENSSFOT00015000532.2">
    <property type="protein sequence ID" value="ENSSFOP00015000504.2"/>
    <property type="gene ID" value="ENSSFOG00015000299.2"/>
</dbReference>
<dbReference type="PROSITE" id="PS51011">
    <property type="entry name" value="ARID"/>
    <property type="match status" value="1"/>
</dbReference>
<dbReference type="Gene3D" id="1.10.150.60">
    <property type="entry name" value="ARID DNA-binding domain"/>
    <property type="match status" value="1"/>
</dbReference>
<dbReference type="InterPro" id="IPR013637">
    <property type="entry name" value="Lys_sp_deMease-like_dom"/>
</dbReference>
<dbReference type="FunFam" id="2.60.120.650:FF:000001">
    <property type="entry name" value="Putative lysine-specific demethylase 5b"/>
    <property type="match status" value="1"/>
</dbReference>
<dbReference type="InterPro" id="IPR004198">
    <property type="entry name" value="Znf_C5HC2"/>
</dbReference>
<dbReference type="InterPro" id="IPR001606">
    <property type="entry name" value="ARID_dom"/>
</dbReference>
<dbReference type="GO" id="GO:0034647">
    <property type="term" value="F:histone H3K4me/H3K4me2/H3K4me3 demethylase activity"/>
    <property type="evidence" value="ECO:0007669"/>
    <property type="project" value="UniProtKB-EC"/>
</dbReference>
<dbReference type="SMART" id="SM01014">
    <property type="entry name" value="ARID"/>
    <property type="match status" value="1"/>
</dbReference>
<dbReference type="InterPro" id="IPR003349">
    <property type="entry name" value="JmjN"/>
</dbReference>
<evidence type="ECO:0000256" key="7">
    <source>
        <dbReference type="ARBA" id="ARBA00022771"/>
    </source>
</evidence>
<evidence type="ECO:0000256" key="10">
    <source>
        <dbReference type="ARBA" id="ARBA00022964"/>
    </source>
</evidence>
<dbReference type="GO" id="GO:0006355">
    <property type="term" value="P:regulation of DNA-templated transcription"/>
    <property type="evidence" value="ECO:0007669"/>
    <property type="project" value="TreeGrafter"/>
</dbReference>
<dbReference type="SMART" id="SM00501">
    <property type="entry name" value="BRIGHT"/>
    <property type="match status" value="1"/>
</dbReference>
<gene>
    <name evidence="21" type="primary">LOC108934831</name>
</gene>
<dbReference type="GO" id="GO:0008270">
    <property type="term" value="F:zinc ion binding"/>
    <property type="evidence" value="ECO:0007669"/>
    <property type="project" value="UniProtKB-KW"/>
</dbReference>
<accession>A0A8C9QPI8</accession>
<dbReference type="OrthoDB" id="1678912at2759"/>
<dbReference type="PROSITE" id="PS51183">
    <property type="entry name" value="JMJN"/>
    <property type="match status" value="1"/>
</dbReference>
<dbReference type="InterPro" id="IPR019786">
    <property type="entry name" value="Zinc_finger_PHD-type_CS"/>
</dbReference>
<dbReference type="Pfam" id="PF21323">
    <property type="entry name" value="KDM5_C-hel"/>
    <property type="match status" value="1"/>
</dbReference>
<dbReference type="InterPro" id="IPR019787">
    <property type="entry name" value="Znf_PHD-finger"/>
</dbReference>
<evidence type="ECO:0000259" key="17">
    <source>
        <dbReference type="PROSITE" id="PS50016"/>
    </source>
</evidence>
<dbReference type="FunFam" id="2.60.120.650:FF:000035">
    <property type="entry name" value="PHD transcription factor Rum1"/>
    <property type="match status" value="1"/>
</dbReference>
<dbReference type="InterPro" id="IPR003347">
    <property type="entry name" value="JmjC_dom"/>
</dbReference>
<dbReference type="SMART" id="SM00545">
    <property type="entry name" value="JmjN"/>
    <property type="match status" value="1"/>
</dbReference>
<reference evidence="21" key="2">
    <citation type="submission" date="2025-08" db="UniProtKB">
        <authorList>
            <consortium name="Ensembl"/>
        </authorList>
    </citation>
    <scope>IDENTIFICATION</scope>
</reference>
<dbReference type="Pfam" id="PF08429">
    <property type="entry name" value="PLU-1"/>
    <property type="match status" value="1"/>
</dbReference>
<keyword evidence="5" id="KW-0479">Metal-binding</keyword>
<dbReference type="SMART" id="SM00558">
    <property type="entry name" value="JmjC"/>
    <property type="match status" value="1"/>
</dbReference>
<dbReference type="Gene3D" id="3.30.40.10">
    <property type="entry name" value="Zinc/RING finger domain, C3HC4 (zinc finger)"/>
    <property type="match status" value="2"/>
</dbReference>
<dbReference type="InterPro" id="IPR001965">
    <property type="entry name" value="Znf_PHD"/>
</dbReference>
<evidence type="ECO:0000259" key="20">
    <source>
        <dbReference type="PROSITE" id="PS51184"/>
    </source>
</evidence>
<evidence type="ECO:0000256" key="13">
    <source>
        <dbReference type="ARBA" id="ARBA00023242"/>
    </source>
</evidence>
<evidence type="ECO:0000256" key="6">
    <source>
        <dbReference type="ARBA" id="ARBA00022737"/>
    </source>
</evidence>
<dbReference type="InterPro" id="IPR048615">
    <property type="entry name" value="KDM5_C-hel"/>
</dbReference>
<reference evidence="21 22" key="1">
    <citation type="submission" date="2019-04" db="EMBL/GenBank/DDBJ databases">
        <authorList>
            <consortium name="Wellcome Sanger Institute Data Sharing"/>
        </authorList>
    </citation>
    <scope>NUCLEOTIDE SEQUENCE [LARGE SCALE GENOMIC DNA]</scope>
</reference>
<dbReference type="CDD" id="cd15604">
    <property type="entry name" value="PHD1_KDM5C_5D"/>
    <property type="match status" value="1"/>
</dbReference>
<dbReference type="SUPFAM" id="SSF57903">
    <property type="entry name" value="FYVE/PHD zinc finger"/>
    <property type="match status" value="2"/>
</dbReference>
<feature type="domain" description="JmjC" evidence="20">
    <location>
        <begin position="460"/>
        <end position="626"/>
    </location>
</feature>
<feature type="domain" description="JmjN" evidence="19">
    <location>
        <begin position="14"/>
        <end position="55"/>
    </location>
</feature>
<keyword evidence="6" id="KW-0677">Repeat</keyword>
<dbReference type="FunFam" id="1.10.150.60:FF:000001">
    <property type="entry name" value="Putative lysine-specific demethylase 5b"/>
    <property type="match status" value="1"/>
</dbReference>
<dbReference type="Gene3D" id="2.60.120.650">
    <property type="entry name" value="Cupin"/>
    <property type="match status" value="1"/>
</dbReference>
<evidence type="ECO:0000256" key="8">
    <source>
        <dbReference type="ARBA" id="ARBA00022833"/>
    </source>
</evidence>
<dbReference type="Pfam" id="PF02928">
    <property type="entry name" value="zf-C5HC2"/>
    <property type="match status" value="1"/>
</dbReference>
<proteinExistence type="inferred from homology"/>
<dbReference type="Pfam" id="PF02373">
    <property type="entry name" value="JmjC"/>
    <property type="match status" value="1"/>
</dbReference>
<keyword evidence="11" id="KW-0560">Oxidoreductase</keyword>
<dbReference type="InterPro" id="IPR036431">
    <property type="entry name" value="ARID_dom_sf"/>
</dbReference>
<sequence length="1468" mass="166698">RRPGGQDFVPPPECPVFEPSWEEFEDPMGYIAKIRPIAEKSGICKIRPPPDWQPPFAVEVDNFHFTPRIQRLNELEAETRVKLNYLDRIAKFWEIQGSSLKIPNIERRILDLFGLSKIVAEEGGFETVCKERRWARVAQKLGYPPGKNIGSLLRSHYERIVYPFEVFQAGASLPPCKPRPYDSDDVDKEYKPHSIPLRQSVQPSKTSSYGRRANRLQKDPEPTEEDIEKNPELKKLQIYGAGPKMMGLGLMARDKGARKKGMVQVHKEAFPLPPTDITVKEEMGKNDEDYESRKDEPCTKMTMRLRRNLNNAQFVDSFVCRMCGRGDEDEKLLLCDGCDDNYHTFCLLPPLAEPPKGDWRCPKCVAECKRPAEAFGFEQATREYTLQSFGEMADTFKADYFNMPVHMVPTELVEREFWRLVSSIEEDVTVEYGADIHSKEFGSGFPVNNGRRELTLEEQEYARSGWNLNVMPVLDQSVLCHINGDISGMKVPWLYVGMVFSAFCWHIEDHWSYSINYLHWGEPKTWYGVPGFAAEHLEDVMKRLTPELFEFQPDLLHQLVTIMNPNILMAHGVPVVRTNQCAGEFVITFPRAYHSGFNQGYNFAEAVNFCTADWLPAGRSCIEHYRRLRRYCVFSHEELACKMAACPERLDLNLAAATHREMFSIVQEERQLRKGLLEKGITEAEREAFELLPDDERQCHKCKTTCFLSALACTNCPERLVCLYHTQDLCPCPTEKHYLRYRYTLDELLAMLHRLKVRAESFDSWATRVKDALEKEEKVKQGMEHLEALKAEATERKFPDNELLQRLNAALSDFQHCQNISTELLTNSHSRFGGSLEFVKMTMAELKTLVEKMHNLPCVFTPLEQTLLQSVEHFDTQAQAFLDGCECTRSPPSQEQVQALLEEGDALVAEAPAMKLLRGLQEQGRWLSEVRRTLGPQGGEASVTLGVLRGLMEAGCSVPQSTAVETAMAELQELLTIAERWEEKAQICLEHSRQKHPLSTLEAIVNEATQIPVQLPNILSLQACLGRARAWVTDLEEIQNGEHYPCLDDLEGLVAVGRDLPVLMDELRQLELQVTSAHSWREKASKTFLKKNSPHSLLEVLCPYVNRQRDRRVGKELGADTESLGLTAQDLRDPAVLAFKDGEKREKEAIQRLQKVNLTKPGLESGSFEVRKVARETRGAPFLSFICMCGQPPRLPLLRCHLCKDWFHGGCVPFPSLSPPASPHCWWDWNTRFLCPLCQRSRRPRLETILALLVALQRLPVRLPEGEALQCLTERAINWQGRAKKALESPELKKVLETLQKLKESLGKEENGISDDVIVLCEYLSHLSTYLTLSSPGIEHLLPLVPSLKGPVIELSPAARAQLEDLQLEGDLLEVTLDQTQVIYRLLQAASQPPHHALHSLLLVREWDCLGYTGRSGKAKDSKRKRKSQRGAPGSESVPACHDASESKKTCPLQQASPHTTAQTHSEV</sequence>
<dbReference type="SMART" id="SM00249">
    <property type="entry name" value="PHD"/>
    <property type="match status" value="2"/>
</dbReference>
<dbReference type="CDD" id="cd16875">
    <property type="entry name" value="ARID_KDM5C_5D"/>
    <property type="match status" value="1"/>
</dbReference>
<dbReference type="PANTHER" id="PTHR10694">
    <property type="entry name" value="LYSINE-SPECIFIC DEMETHYLASE"/>
    <property type="match status" value="1"/>
</dbReference>
<comment type="catalytic activity">
    <reaction evidence="14">
        <text>N(6),N(6),N(6)-trimethyl-L-lysyl(4)-[histone H3] + 3 2-oxoglutarate + 3 O2 = L-lysyl(4)-[histone H3] + 3 formaldehyde + 3 succinate + 3 CO2</text>
        <dbReference type="Rhea" id="RHEA:60208"/>
        <dbReference type="Rhea" id="RHEA-COMP:15537"/>
        <dbReference type="Rhea" id="RHEA-COMP:15547"/>
        <dbReference type="ChEBI" id="CHEBI:15379"/>
        <dbReference type="ChEBI" id="CHEBI:16526"/>
        <dbReference type="ChEBI" id="CHEBI:16810"/>
        <dbReference type="ChEBI" id="CHEBI:16842"/>
        <dbReference type="ChEBI" id="CHEBI:29969"/>
        <dbReference type="ChEBI" id="CHEBI:30031"/>
        <dbReference type="ChEBI" id="CHEBI:61961"/>
        <dbReference type="EC" id="1.14.11.67"/>
    </reaction>
</comment>
<dbReference type="PROSITE" id="PS51184">
    <property type="entry name" value="JMJC"/>
    <property type="match status" value="1"/>
</dbReference>
<feature type="region of interest" description="Disordered" evidence="16">
    <location>
        <begin position="1415"/>
        <end position="1468"/>
    </location>
</feature>
<dbReference type="Proteomes" id="UP000694397">
    <property type="component" value="Chromosome 1"/>
</dbReference>
<dbReference type="GO" id="GO:0000785">
    <property type="term" value="C:chromatin"/>
    <property type="evidence" value="ECO:0007669"/>
    <property type="project" value="TreeGrafter"/>
</dbReference>
<evidence type="ECO:0000256" key="16">
    <source>
        <dbReference type="SAM" id="MobiDB-lite"/>
    </source>
</evidence>
<feature type="domain" description="ARID" evidence="18">
    <location>
        <begin position="79"/>
        <end position="169"/>
    </location>
</feature>
<dbReference type="PROSITE" id="PS01359">
    <property type="entry name" value="ZF_PHD_1"/>
    <property type="match status" value="2"/>
</dbReference>
<keyword evidence="22" id="KW-1185">Reference proteome</keyword>